<accession>A0ABW4VSF1</accession>
<dbReference type="InterPro" id="IPR032466">
    <property type="entry name" value="Metal_Hydrolase"/>
</dbReference>
<evidence type="ECO:0000313" key="3">
    <source>
        <dbReference type="EMBL" id="MFD2036530.1"/>
    </source>
</evidence>
<keyword evidence="4" id="KW-1185">Reference proteome</keyword>
<dbReference type="PANTHER" id="PTHR43569">
    <property type="entry name" value="AMIDOHYDROLASE"/>
    <property type="match status" value="1"/>
</dbReference>
<sequence>MHIIDTHIHIWDVEKISYPWLEGAPALLNRTYTLEELNGSKKPKASWAGVLVQASNNREDTVWMLKVASQQDWIEGVVGWLPLMEPEKVATELESSYAKQSLLKGVRHLIHDEIDPEWLLQEKVIESLKLIEKQGLSYDFVGVNAAHLKTALKLSEKIPGLKMIFDHCNQPPNPNTQEFALWSDLMKQASGNKNFYAKISGLGTATGKGEAWGAEDIVHGVGKVLEYFGEDRCMCGGDWPVSLLAGSYQHTWGNYLSVFDQLISDETVLQKILAKNAMNFYNLKNIQS</sequence>
<reference evidence="4" key="1">
    <citation type="journal article" date="2019" name="Int. J. Syst. Evol. Microbiol.">
        <title>The Global Catalogue of Microorganisms (GCM) 10K type strain sequencing project: providing services to taxonomists for standard genome sequencing and annotation.</title>
        <authorList>
            <consortium name="The Broad Institute Genomics Platform"/>
            <consortium name="The Broad Institute Genome Sequencing Center for Infectious Disease"/>
            <person name="Wu L."/>
            <person name="Ma J."/>
        </authorList>
    </citation>
    <scope>NUCLEOTIDE SEQUENCE [LARGE SCALE GENOMIC DNA]</scope>
    <source>
        <strain evidence="4">CGMCC 1.15180</strain>
    </source>
</reference>
<feature type="domain" description="Amidohydrolase-related" evidence="2">
    <location>
        <begin position="4"/>
        <end position="283"/>
    </location>
</feature>
<dbReference type="Proteomes" id="UP001597361">
    <property type="component" value="Unassembled WGS sequence"/>
</dbReference>
<proteinExistence type="inferred from homology"/>
<evidence type="ECO:0000256" key="1">
    <source>
        <dbReference type="ARBA" id="ARBA00038310"/>
    </source>
</evidence>
<dbReference type="InterPro" id="IPR006680">
    <property type="entry name" value="Amidohydro-rel"/>
</dbReference>
<protein>
    <submittedName>
        <fullName evidence="3">Amidohydrolase family protein</fullName>
    </submittedName>
</protein>
<dbReference type="Gene3D" id="3.20.20.140">
    <property type="entry name" value="Metal-dependent hydrolases"/>
    <property type="match status" value="1"/>
</dbReference>
<evidence type="ECO:0000313" key="4">
    <source>
        <dbReference type="Proteomes" id="UP001597361"/>
    </source>
</evidence>
<dbReference type="EMBL" id="JBHUHR010000045">
    <property type="protein sequence ID" value="MFD2036530.1"/>
    <property type="molecule type" value="Genomic_DNA"/>
</dbReference>
<gene>
    <name evidence="3" type="ORF">ACFSKL_17115</name>
</gene>
<organism evidence="3 4">
    <name type="scientific">Belliella marina</name>
    <dbReference type="NCBI Taxonomy" id="1644146"/>
    <lineage>
        <taxon>Bacteria</taxon>
        <taxon>Pseudomonadati</taxon>
        <taxon>Bacteroidota</taxon>
        <taxon>Cytophagia</taxon>
        <taxon>Cytophagales</taxon>
        <taxon>Cyclobacteriaceae</taxon>
        <taxon>Belliella</taxon>
    </lineage>
</organism>
<comment type="caution">
    <text evidence="3">The sequence shown here is derived from an EMBL/GenBank/DDBJ whole genome shotgun (WGS) entry which is preliminary data.</text>
</comment>
<dbReference type="PANTHER" id="PTHR43569:SF2">
    <property type="entry name" value="AMIDOHYDROLASE-RELATED DOMAIN-CONTAINING PROTEIN"/>
    <property type="match status" value="1"/>
</dbReference>
<comment type="similarity">
    <text evidence="1">Belongs to the metallo-dependent hydrolases superfamily.</text>
</comment>
<evidence type="ECO:0000259" key="2">
    <source>
        <dbReference type="Pfam" id="PF04909"/>
    </source>
</evidence>
<dbReference type="Pfam" id="PF04909">
    <property type="entry name" value="Amidohydro_2"/>
    <property type="match status" value="1"/>
</dbReference>
<dbReference type="RefSeq" id="WP_376887623.1">
    <property type="nucleotide sequence ID" value="NZ_JBHUHR010000045.1"/>
</dbReference>
<dbReference type="SUPFAM" id="SSF51556">
    <property type="entry name" value="Metallo-dependent hydrolases"/>
    <property type="match status" value="1"/>
</dbReference>
<dbReference type="InterPro" id="IPR052350">
    <property type="entry name" value="Metallo-dep_Lactonases"/>
</dbReference>
<name>A0ABW4VSF1_9BACT</name>